<dbReference type="STRING" id="35608.A0A2U1QGF8"/>
<dbReference type="EMBL" id="PKPP01000146">
    <property type="protein sequence ID" value="PWA97068.1"/>
    <property type="molecule type" value="Genomic_DNA"/>
</dbReference>
<proteinExistence type="predicted"/>
<protein>
    <submittedName>
        <fullName evidence="2">Alpha carbonic anhydrase 7</fullName>
    </submittedName>
</protein>
<feature type="region of interest" description="Disordered" evidence="1">
    <location>
        <begin position="296"/>
        <end position="326"/>
    </location>
</feature>
<evidence type="ECO:0000313" key="3">
    <source>
        <dbReference type="Proteomes" id="UP000245207"/>
    </source>
</evidence>
<dbReference type="Gene3D" id="3.10.200.10">
    <property type="entry name" value="Alpha carbonic anhydrase"/>
    <property type="match status" value="1"/>
</dbReference>
<evidence type="ECO:0000256" key="1">
    <source>
        <dbReference type="SAM" id="MobiDB-lite"/>
    </source>
</evidence>
<dbReference type="Proteomes" id="UP000245207">
    <property type="component" value="Unassembled WGS sequence"/>
</dbReference>
<comment type="caution">
    <text evidence="2">The sequence shown here is derived from an EMBL/GenBank/DDBJ whole genome shotgun (WGS) entry which is preliminary data.</text>
</comment>
<name>A0A2U1QGF8_ARTAN</name>
<organism evidence="2 3">
    <name type="scientific">Artemisia annua</name>
    <name type="common">Sweet wormwood</name>
    <dbReference type="NCBI Taxonomy" id="35608"/>
    <lineage>
        <taxon>Eukaryota</taxon>
        <taxon>Viridiplantae</taxon>
        <taxon>Streptophyta</taxon>
        <taxon>Embryophyta</taxon>
        <taxon>Tracheophyta</taxon>
        <taxon>Spermatophyta</taxon>
        <taxon>Magnoliopsida</taxon>
        <taxon>eudicotyledons</taxon>
        <taxon>Gunneridae</taxon>
        <taxon>Pentapetalae</taxon>
        <taxon>asterids</taxon>
        <taxon>campanulids</taxon>
        <taxon>Asterales</taxon>
        <taxon>Asteraceae</taxon>
        <taxon>Asteroideae</taxon>
        <taxon>Anthemideae</taxon>
        <taxon>Artemisiinae</taxon>
        <taxon>Artemisia</taxon>
    </lineage>
</organism>
<sequence length="326" mass="37737">MELYHLLRMEVEVLLKVAIAINHKEDFEANERWVNDVLKDIIEIHHSTTFSSLATMDAEMKLCHEAVIPSTRNFHHCFFLDWQHAFQLRWIGGAGHIHINVTQYQLNNIHWHTPTEHTIKGQRLMNCGTFNSYWFLASFFLQTQRYDVEKGLLDSCHNVHRFFLAFAKVAEENEVLQLEPVQRQCMPGFLGPASYHRSFYYSACSGIIPPAWTCYTEDVSSLYIDLGDPNWTCEYCNARFSYGERLKRNGAHSKPKYHCYYGGGRPQRSHVGCLDDNSKNSLDHFRDYGLSAATSSTQAKNTDKAKVEDVDIEEGELLKKDNEQEE</sequence>
<gene>
    <name evidence="2" type="ORF">CTI12_AA033130</name>
</gene>
<dbReference type="OrthoDB" id="429145at2759"/>
<keyword evidence="3" id="KW-1185">Reference proteome</keyword>
<dbReference type="InterPro" id="IPR036398">
    <property type="entry name" value="CA_dom_sf"/>
</dbReference>
<dbReference type="SUPFAM" id="SSF51069">
    <property type="entry name" value="Carbonic anhydrase"/>
    <property type="match status" value="1"/>
</dbReference>
<dbReference type="AlphaFoldDB" id="A0A2U1QGF8"/>
<evidence type="ECO:0000313" key="2">
    <source>
        <dbReference type="EMBL" id="PWA97068.1"/>
    </source>
</evidence>
<accession>A0A2U1QGF8</accession>
<reference evidence="2 3" key="1">
    <citation type="journal article" date="2018" name="Mol. Plant">
        <title>The genome of Artemisia annua provides insight into the evolution of Asteraceae family and artemisinin biosynthesis.</title>
        <authorList>
            <person name="Shen Q."/>
            <person name="Zhang L."/>
            <person name="Liao Z."/>
            <person name="Wang S."/>
            <person name="Yan T."/>
            <person name="Shi P."/>
            <person name="Liu M."/>
            <person name="Fu X."/>
            <person name="Pan Q."/>
            <person name="Wang Y."/>
            <person name="Lv Z."/>
            <person name="Lu X."/>
            <person name="Zhang F."/>
            <person name="Jiang W."/>
            <person name="Ma Y."/>
            <person name="Chen M."/>
            <person name="Hao X."/>
            <person name="Li L."/>
            <person name="Tang Y."/>
            <person name="Lv G."/>
            <person name="Zhou Y."/>
            <person name="Sun X."/>
            <person name="Brodelius P.E."/>
            <person name="Rose J.K.C."/>
            <person name="Tang K."/>
        </authorList>
    </citation>
    <scope>NUCLEOTIDE SEQUENCE [LARGE SCALE GENOMIC DNA]</scope>
    <source>
        <strain evidence="3">cv. Huhao1</strain>
        <tissue evidence="2">Leaf</tissue>
    </source>
</reference>
<feature type="compositionally biased region" description="Basic and acidic residues" evidence="1">
    <location>
        <begin position="316"/>
        <end position="326"/>
    </location>
</feature>